<proteinExistence type="predicted"/>
<dbReference type="EMBL" id="CP002902">
    <property type="protein sequence ID" value="AEJ43776.1"/>
    <property type="molecule type" value="Genomic_DNA"/>
</dbReference>
<evidence type="ECO:0000313" key="1">
    <source>
        <dbReference type="EMBL" id="AEJ43776.1"/>
    </source>
</evidence>
<dbReference type="KEGG" id="aad:TC41_1859"/>
<gene>
    <name evidence="1" type="ordered locus">TC41_1859</name>
</gene>
<reference evidence="1 2" key="1">
    <citation type="journal article" date="2011" name="J. Bacteriol.">
        <title>Complete Genome Sequence of Alicyclobacillus acidocaldarius Strain Tc-4-1.</title>
        <authorList>
            <person name="Chen Y."/>
            <person name="He Y."/>
            <person name="Zhang B."/>
            <person name="Yang J."/>
            <person name="Li W."/>
            <person name="Dong Z."/>
            <person name="Hu S."/>
        </authorList>
    </citation>
    <scope>NUCLEOTIDE SEQUENCE [LARGE SCALE GENOMIC DNA]</scope>
    <source>
        <strain evidence="1 2">Tc-4-1</strain>
    </source>
</reference>
<dbReference type="HOGENOM" id="CLU_2930859_0_0_9"/>
<dbReference type="PATRIC" id="fig|1048834.4.peg.1759"/>
<reference evidence="2" key="2">
    <citation type="submission" date="2011-06" db="EMBL/GenBank/DDBJ databases">
        <title>The complete genome sequence of Alicyclobacillus acidocaldarius sp. Tc-4-1.</title>
        <authorList>
            <person name="Chen Y."/>
            <person name="He Y."/>
            <person name="Dong Z."/>
            <person name="Hu S."/>
        </authorList>
    </citation>
    <scope>NUCLEOTIDE SEQUENCE [LARGE SCALE GENOMIC DNA]</scope>
    <source>
        <strain evidence="2">Tc-4-1</strain>
    </source>
</reference>
<organism evidence="1 2">
    <name type="scientific">Alicyclobacillus acidocaldarius (strain Tc-4-1)</name>
    <name type="common">Bacillus acidocaldarius</name>
    <dbReference type="NCBI Taxonomy" id="1048834"/>
    <lineage>
        <taxon>Bacteria</taxon>
        <taxon>Bacillati</taxon>
        <taxon>Bacillota</taxon>
        <taxon>Bacilli</taxon>
        <taxon>Bacillales</taxon>
        <taxon>Alicyclobacillaceae</taxon>
        <taxon>Alicyclobacillus</taxon>
    </lineage>
</organism>
<sequence>MTALDDLLLRMTCERIAAGIETLRDMGFSEEIVLEGLRRQVAAVYGQHHGEMRDGEVFSN</sequence>
<dbReference type="AlphaFoldDB" id="F8IDC3"/>
<evidence type="ECO:0000313" key="2">
    <source>
        <dbReference type="Proteomes" id="UP000000292"/>
    </source>
</evidence>
<accession>F8IDC3</accession>
<dbReference type="Proteomes" id="UP000000292">
    <property type="component" value="Chromosome"/>
</dbReference>
<protein>
    <submittedName>
        <fullName evidence="1">Uncharacterized protein</fullName>
    </submittedName>
</protein>
<name>F8IDC3_ALIAT</name>